<dbReference type="InterPro" id="IPR029068">
    <property type="entry name" value="Glyas_Bleomycin-R_OHBP_Dase"/>
</dbReference>
<dbReference type="Pfam" id="PF22677">
    <property type="entry name" value="Ble-like_N"/>
    <property type="match status" value="1"/>
</dbReference>
<dbReference type="InterPro" id="IPR053863">
    <property type="entry name" value="Glyoxy/Ble-like_N"/>
</dbReference>
<dbReference type="EMBL" id="UINC01209856">
    <property type="protein sequence ID" value="SVE33059.1"/>
    <property type="molecule type" value="Genomic_DNA"/>
</dbReference>
<dbReference type="SUPFAM" id="SSF54593">
    <property type="entry name" value="Glyoxalase/Bleomycin resistance protein/Dihydroxybiphenyl dioxygenase"/>
    <property type="match status" value="1"/>
</dbReference>
<dbReference type="AlphaFoldDB" id="A0A383CLY0"/>
<evidence type="ECO:0000259" key="1">
    <source>
        <dbReference type="Pfam" id="PF22677"/>
    </source>
</evidence>
<reference evidence="2" key="1">
    <citation type="submission" date="2018-05" db="EMBL/GenBank/DDBJ databases">
        <authorList>
            <person name="Lanie J.A."/>
            <person name="Ng W.-L."/>
            <person name="Kazmierczak K.M."/>
            <person name="Andrzejewski T.M."/>
            <person name="Davidsen T.M."/>
            <person name="Wayne K.J."/>
            <person name="Tettelin H."/>
            <person name="Glass J.I."/>
            <person name="Rusch D."/>
            <person name="Podicherti R."/>
            <person name="Tsui H.-C.T."/>
            <person name="Winkler M.E."/>
        </authorList>
    </citation>
    <scope>NUCLEOTIDE SEQUENCE</scope>
</reference>
<dbReference type="Gene3D" id="3.10.180.10">
    <property type="entry name" value="2,3-Dihydroxybiphenyl 1,2-Dioxygenase, domain 1"/>
    <property type="match status" value="1"/>
</dbReference>
<protein>
    <recommendedName>
        <fullName evidence="1">Glyoxalase/Bleomycin resistance-like N-terminal domain-containing protein</fullName>
    </recommendedName>
</protein>
<name>A0A383CLY0_9ZZZZ</name>
<proteinExistence type="predicted"/>
<accession>A0A383CLY0</accession>
<sequence length="45" mass="5010">MLMAQDMDRAVAFYRDVIGLKVNSQSPMWSELAHVEATAISTLPD</sequence>
<organism evidence="2">
    <name type="scientific">marine metagenome</name>
    <dbReference type="NCBI Taxonomy" id="408172"/>
    <lineage>
        <taxon>unclassified sequences</taxon>
        <taxon>metagenomes</taxon>
        <taxon>ecological metagenomes</taxon>
    </lineage>
</organism>
<gene>
    <name evidence="2" type="ORF">METZ01_LOCUS485913</name>
</gene>
<evidence type="ECO:0000313" key="2">
    <source>
        <dbReference type="EMBL" id="SVE33059.1"/>
    </source>
</evidence>
<feature type="domain" description="Glyoxalase/Bleomycin resistance-like N-terminal" evidence="1">
    <location>
        <begin position="3"/>
        <end position="29"/>
    </location>
</feature>